<reference evidence="1" key="1">
    <citation type="journal article" date="2020" name="Nature">
        <title>Giant virus diversity and host interactions through global metagenomics.</title>
        <authorList>
            <person name="Schulz F."/>
            <person name="Roux S."/>
            <person name="Paez-Espino D."/>
            <person name="Jungbluth S."/>
            <person name="Walsh D.A."/>
            <person name="Denef V.J."/>
            <person name="McMahon K.D."/>
            <person name="Konstantinidis K.T."/>
            <person name="Eloe-Fadrosh E.A."/>
            <person name="Kyrpides N.C."/>
            <person name="Woyke T."/>
        </authorList>
    </citation>
    <scope>NUCLEOTIDE SEQUENCE</scope>
    <source>
        <strain evidence="1">GVMAG-M-3300021473-15</strain>
    </source>
</reference>
<name>A0A6C0CRH9_9ZZZZ</name>
<organism evidence="1">
    <name type="scientific">viral metagenome</name>
    <dbReference type="NCBI Taxonomy" id="1070528"/>
    <lineage>
        <taxon>unclassified sequences</taxon>
        <taxon>metagenomes</taxon>
        <taxon>organismal metagenomes</taxon>
    </lineage>
</organism>
<dbReference type="AlphaFoldDB" id="A0A6C0CRH9"/>
<evidence type="ECO:0000313" key="1">
    <source>
        <dbReference type="EMBL" id="QHT06742.1"/>
    </source>
</evidence>
<proteinExistence type="predicted"/>
<sequence length="32" mass="3669">MSFDLNAIVFTHPQQIQSHLNDTSNIIDIDLQ</sequence>
<dbReference type="EMBL" id="MN739474">
    <property type="protein sequence ID" value="QHT06742.1"/>
    <property type="molecule type" value="Genomic_DNA"/>
</dbReference>
<accession>A0A6C0CRH9</accession>
<protein>
    <submittedName>
        <fullName evidence="1">Uncharacterized protein</fullName>
    </submittedName>
</protein>